<comment type="caution">
    <text evidence="2">The sequence shown here is derived from an EMBL/GenBank/DDBJ whole genome shotgun (WGS) entry which is preliminary data.</text>
</comment>
<feature type="region of interest" description="Disordered" evidence="1">
    <location>
        <begin position="110"/>
        <end position="162"/>
    </location>
</feature>
<proteinExistence type="predicted"/>
<sequence length="395" mass="41585">MGSSLSQQLCCVVCERCRQQEAADAEPSETKPILQSPRDTRTFLDTQPPTPALKVPKQGSKDLAQDRQPSADALEENGEPCSAADPVGRAEGWEAAWNPMDFFVAPADEEVEGEVEDLTQQEKGDKTEEETQPVPDVPVGDTALGAELGAQGEQPGTEGAPCAGITLQGGNLSLTELPGEAEPGQGREPEPLLGRDSVLCAVQVPGQPEPCLCAEPLEGTGRAEAAETSPRPAQRAELTCLVETVSLLTLQSSSEVIARGVTELCSTSPVSWEPLCPQWGSLEPPNQLLELLKQGSVSPAQGVGSRGRAGLGEILQQPQDGARCELGQEGSRGFTPGPEAEPQHRVMQPGLELPEEPAAVVPVPVKQEAELPRVPLSLPEVLGSSGEMEAENDEA</sequence>
<dbReference type="OrthoDB" id="9218738at2759"/>
<accession>A0A3M0IT82</accession>
<dbReference type="Proteomes" id="UP000269221">
    <property type="component" value="Unassembled WGS sequence"/>
</dbReference>
<organism evidence="2 3">
    <name type="scientific">Hirundo rustica rustica</name>
    <dbReference type="NCBI Taxonomy" id="333673"/>
    <lineage>
        <taxon>Eukaryota</taxon>
        <taxon>Metazoa</taxon>
        <taxon>Chordata</taxon>
        <taxon>Craniata</taxon>
        <taxon>Vertebrata</taxon>
        <taxon>Euteleostomi</taxon>
        <taxon>Archelosauria</taxon>
        <taxon>Archosauria</taxon>
        <taxon>Dinosauria</taxon>
        <taxon>Saurischia</taxon>
        <taxon>Theropoda</taxon>
        <taxon>Coelurosauria</taxon>
        <taxon>Aves</taxon>
        <taxon>Neognathae</taxon>
        <taxon>Neoaves</taxon>
        <taxon>Telluraves</taxon>
        <taxon>Australaves</taxon>
        <taxon>Passeriformes</taxon>
        <taxon>Sylvioidea</taxon>
        <taxon>Hirundinidae</taxon>
        <taxon>Hirundo</taxon>
    </lineage>
</organism>
<reference evidence="2 3" key="1">
    <citation type="submission" date="2018-07" db="EMBL/GenBank/DDBJ databases">
        <title>A high quality draft genome assembly of the barn swallow (H. rustica rustica).</title>
        <authorList>
            <person name="Formenti G."/>
            <person name="Chiara M."/>
            <person name="Poveda L."/>
            <person name="Francoijs K.-J."/>
            <person name="Bonisoli-Alquati A."/>
            <person name="Canova L."/>
            <person name="Gianfranceschi L."/>
            <person name="Horner D.S."/>
            <person name="Saino N."/>
        </authorList>
    </citation>
    <scope>NUCLEOTIDE SEQUENCE [LARGE SCALE GENOMIC DNA]</scope>
    <source>
        <strain evidence="2">Chelidonia</strain>
        <tissue evidence="2">Blood</tissue>
    </source>
</reference>
<protein>
    <submittedName>
        <fullName evidence="2">Uncharacterized protein</fullName>
    </submittedName>
</protein>
<gene>
    <name evidence="2" type="ORF">DUI87_31573</name>
</gene>
<dbReference type="EMBL" id="QRBI01000231">
    <property type="protein sequence ID" value="RMB92044.1"/>
    <property type="molecule type" value="Genomic_DNA"/>
</dbReference>
<dbReference type="AlphaFoldDB" id="A0A3M0IT82"/>
<evidence type="ECO:0000313" key="3">
    <source>
        <dbReference type="Proteomes" id="UP000269221"/>
    </source>
</evidence>
<feature type="region of interest" description="Disordered" evidence="1">
    <location>
        <begin position="325"/>
        <end position="360"/>
    </location>
</feature>
<evidence type="ECO:0000313" key="2">
    <source>
        <dbReference type="EMBL" id="RMB92044.1"/>
    </source>
</evidence>
<evidence type="ECO:0000256" key="1">
    <source>
        <dbReference type="SAM" id="MobiDB-lite"/>
    </source>
</evidence>
<feature type="region of interest" description="Disordered" evidence="1">
    <location>
        <begin position="21"/>
        <end position="94"/>
    </location>
</feature>
<name>A0A3M0IT82_HIRRU</name>
<keyword evidence="3" id="KW-1185">Reference proteome</keyword>
<feature type="region of interest" description="Disordered" evidence="1">
    <location>
        <begin position="372"/>
        <end position="395"/>
    </location>
</feature>
<feature type="compositionally biased region" description="Acidic residues" evidence="1">
    <location>
        <begin position="110"/>
        <end position="119"/>
    </location>
</feature>